<dbReference type="FunFam" id="3.40.50.300:FF:000016">
    <property type="entry name" value="Oligopeptide ABC transporter ATP-binding component"/>
    <property type="match status" value="1"/>
</dbReference>
<dbReference type="Pfam" id="PF00005">
    <property type="entry name" value="ABC_tran"/>
    <property type="match status" value="1"/>
</dbReference>
<dbReference type="PROSITE" id="PS00211">
    <property type="entry name" value="ABC_TRANSPORTER_1"/>
    <property type="match status" value="1"/>
</dbReference>
<keyword evidence="5" id="KW-0547">Nucleotide-binding</keyword>
<dbReference type="InterPro" id="IPR013563">
    <property type="entry name" value="Oligopep_ABC_C"/>
</dbReference>
<proteinExistence type="inferred from homology"/>
<gene>
    <name evidence="9" type="ORF">GGR03_001163</name>
</gene>
<dbReference type="InterPro" id="IPR003439">
    <property type="entry name" value="ABC_transporter-like_ATP-bd"/>
</dbReference>
<dbReference type="CDD" id="cd03257">
    <property type="entry name" value="ABC_NikE_OppD_transporters"/>
    <property type="match status" value="1"/>
</dbReference>
<dbReference type="GO" id="GO:0015833">
    <property type="term" value="P:peptide transport"/>
    <property type="evidence" value="ECO:0007669"/>
    <property type="project" value="InterPro"/>
</dbReference>
<dbReference type="SUPFAM" id="SSF52540">
    <property type="entry name" value="P-loop containing nucleoside triphosphate hydrolases"/>
    <property type="match status" value="1"/>
</dbReference>
<evidence type="ECO:0000256" key="1">
    <source>
        <dbReference type="ARBA" id="ARBA00004417"/>
    </source>
</evidence>
<evidence type="ECO:0000313" key="9">
    <source>
        <dbReference type="EMBL" id="MBB4002116.1"/>
    </source>
</evidence>
<keyword evidence="6 9" id="KW-0067">ATP-binding</keyword>
<accession>A0A7W6HBP5</accession>
<evidence type="ECO:0000256" key="4">
    <source>
        <dbReference type="ARBA" id="ARBA00022475"/>
    </source>
</evidence>
<dbReference type="GO" id="GO:0005886">
    <property type="term" value="C:plasma membrane"/>
    <property type="evidence" value="ECO:0007669"/>
    <property type="project" value="UniProtKB-SubCell"/>
</dbReference>
<sequence>MNAPLFTVQGLNVEAATETGRHRIVDGVSFELRQGEILGLVGESGSGKTMACRALLRLLPSRDLSICGGSVRFDGQELTDLSDQAFAAIRGKRIAMIFQNPASHLDPVMRIGDQIAETVRFHEGGSRRNAHAKAVALLSQVGIPDPSERAHAYPHEFSGGMRQRAMIALALASDPDVLIADEPTTALDVTVQAQILRLLKDLRDRSGLSIIFITHDLGVVAQLCDTICVLYGGRVCELGPKREILALPRHPYTAGLLGCQPALGTGRGRLQTIAGQPPTVDQMPAGCRFHPRCANETAICSRIQPPLEAFASAHVAACYNPVGSSLPRVRESA</sequence>
<dbReference type="InterPro" id="IPR003593">
    <property type="entry name" value="AAA+_ATPase"/>
</dbReference>
<dbReference type="GO" id="GO:0005524">
    <property type="term" value="F:ATP binding"/>
    <property type="evidence" value="ECO:0007669"/>
    <property type="project" value="UniProtKB-KW"/>
</dbReference>
<dbReference type="NCBIfam" id="TIGR01727">
    <property type="entry name" value="oligo_HPY"/>
    <property type="match status" value="1"/>
</dbReference>
<evidence type="ECO:0000256" key="2">
    <source>
        <dbReference type="ARBA" id="ARBA00005417"/>
    </source>
</evidence>
<keyword evidence="4" id="KW-1003">Cell membrane</keyword>
<dbReference type="PROSITE" id="PS50893">
    <property type="entry name" value="ABC_TRANSPORTER_2"/>
    <property type="match status" value="1"/>
</dbReference>
<reference evidence="9 10" key="1">
    <citation type="submission" date="2020-08" db="EMBL/GenBank/DDBJ databases">
        <title>Genomic Encyclopedia of Type Strains, Phase IV (KMG-IV): sequencing the most valuable type-strain genomes for metagenomic binning, comparative biology and taxonomic classification.</title>
        <authorList>
            <person name="Goeker M."/>
        </authorList>
    </citation>
    <scope>NUCLEOTIDE SEQUENCE [LARGE SCALE GENOMIC DNA]</scope>
    <source>
        <strain evidence="9 10">DSM 103570</strain>
    </source>
</reference>
<evidence type="ECO:0000256" key="5">
    <source>
        <dbReference type="ARBA" id="ARBA00022741"/>
    </source>
</evidence>
<evidence type="ECO:0000256" key="7">
    <source>
        <dbReference type="ARBA" id="ARBA00023136"/>
    </source>
</evidence>
<dbReference type="GO" id="GO:0016887">
    <property type="term" value="F:ATP hydrolysis activity"/>
    <property type="evidence" value="ECO:0007669"/>
    <property type="project" value="InterPro"/>
</dbReference>
<evidence type="ECO:0000313" key="10">
    <source>
        <dbReference type="Proteomes" id="UP000588647"/>
    </source>
</evidence>
<dbReference type="EMBL" id="JACIEM010000001">
    <property type="protein sequence ID" value="MBB4002116.1"/>
    <property type="molecule type" value="Genomic_DNA"/>
</dbReference>
<dbReference type="InterPro" id="IPR017871">
    <property type="entry name" value="ABC_transporter-like_CS"/>
</dbReference>
<dbReference type="InterPro" id="IPR027417">
    <property type="entry name" value="P-loop_NTPase"/>
</dbReference>
<evidence type="ECO:0000259" key="8">
    <source>
        <dbReference type="PROSITE" id="PS50893"/>
    </source>
</evidence>
<keyword evidence="3" id="KW-0813">Transport</keyword>
<dbReference type="Proteomes" id="UP000588647">
    <property type="component" value="Unassembled WGS sequence"/>
</dbReference>
<keyword evidence="10" id="KW-1185">Reference proteome</keyword>
<dbReference type="GO" id="GO:0055085">
    <property type="term" value="P:transmembrane transport"/>
    <property type="evidence" value="ECO:0007669"/>
    <property type="project" value="UniProtKB-ARBA"/>
</dbReference>
<dbReference type="InterPro" id="IPR050388">
    <property type="entry name" value="ABC_Ni/Peptide_Import"/>
</dbReference>
<comment type="subcellular location">
    <subcellularLocation>
        <location evidence="1">Cell inner membrane</location>
        <topology evidence="1">Peripheral membrane protein</topology>
    </subcellularLocation>
</comment>
<organism evidence="9 10">
    <name type="scientific">Aurantimonas endophytica</name>
    <dbReference type="NCBI Taxonomy" id="1522175"/>
    <lineage>
        <taxon>Bacteria</taxon>
        <taxon>Pseudomonadati</taxon>
        <taxon>Pseudomonadota</taxon>
        <taxon>Alphaproteobacteria</taxon>
        <taxon>Hyphomicrobiales</taxon>
        <taxon>Aurantimonadaceae</taxon>
        <taxon>Aurantimonas</taxon>
    </lineage>
</organism>
<dbReference type="Gene3D" id="3.40.50.300">
    <property type="entry name" value="P-loop containing nucleotide triphosphate hydrolases"/>
    <property type="match status" value="1"/>
</dbReference>
<dbReference type="PANTHER" id="PTHR43297:SF2">
    <property type="entry name" value="DIPEPTIDE TRANSPORT ATP-BINDING PROTEIN DPPD"/>
    <property type="match status" value="1"/>
</dbReference>
<feature type="domain" description="ABC transporter" evidence="8">
    <location>
        <begin position="8"/>
        <end position="257"/>
    </location>
</feature>
<keyword evidence="7" id="KW-0472">Membrane</keyword>
<comment type="similarity">
    <text evidence="2">Belongs to the ABC transporter superfamily.</text>
</comment>
<comment type="caution">
    <text evidence="9">The sequence shown here is derived from an EMBL/GenBank/DDBJ whole genome shotgun (WGS) entry which is preliminary data.</text>
</comment>
<dbReference type="PANTHER" id="PTHR43297">
    <property type="entry name" value="OLIGOPEPTIDE TRANSPORT ATP-BINDING PROTEIN APPD"/>
    <property type="match status" value="1"/>
</dbReference>
<dbReference type="AlphaFoldDB" id="A0A7W6HBP5"/>
<dbReference type="Pfam" id="PF08352">
    <property type="entry name" value="oligo_HPY"/>
    <property type="match status" value="1"/>
</dbReference>
<evidence type="ECO:0000256" key="6">
    <source>
        <dbReference type="ARBA" id="ARBA00022840"/>
    </source>
</evidence>
<evidence type="ECO:0000256" key="3">
    <source>
        <dbReference type="ARBA" id="ARBA00022448"/>
    </source>
</evidence>
<dbReference type="SMART" id="SM00382">
    <property type="entry name" value="AAA"/>
    <property type="match status" value="1"/>
</dbReference>
<protein>
    <submittedName>
        <fullName evidence="9">Peptide/nickel transport system ATP-binding protein</fullName>
    </submittedName>
</protein>
<name>A0A7W6HBP5_9HYPH</name>